<evidence type="ECO:0000256" key="5">
    <source>
        <dbReference type="ARBA" id="ARBA00023136"/>
    </source>
</evidence>
<protein>
    <recommendedName>
        <fullName evidence="9">Multiple resistance and pH regulation protein F</fullName>
    </recommendedName>
</protein>
<dbReference type="InterPro" id="IPR007208">
    <property type="entry name" value="MrpF/PhaF-like"/>
</dbReference>
<evidence type="ECO:0000313" key="7">
    <source>
        <dbReference type="EMBL" id="CAG9171410.1"/>
    </source>
</evidence>
<feature type="transmembrane region" description="Helical" evidence="6">
    <location>
        <begin position="32"/>
        <end position="52"/>
    </location>
</feature>
<dbReference type="EMBL" id="CAJZAH010000002">
    <property type="protein sequence ID" value="CAG9171410.1"/>
    <property type="molecule type" value="Genomic_DNA"/>
</dbReference>
<accession>A0ABN7YD87</accession>
<keyword evidence="2" id="KW-1003">Cell membrane</keyword>
<evidence type="ECO:0000256" key="4">
    <source>
        <dbReference type="ARBA" id="ARBA00022989"/>
    </source>
</evidence>
<feature type="transmembrane region" description="Helical" evidence="6">
    <location>
        <begin position="58"/>
        <end position="78"/>
    </location>
</feature>
<feature type="transmembrane region" description="Helical" evidence="6">
    <location>
        <begin position="6"/>
        <end position="25"/>
    </location>
</feature>
<comment type="caution">
    <text evidence="7">The sequence shown here is derived from an EMBL/GenBank/DDBJ whole genome shotgun (WGS) entry which is preliminary data.</text>
</comment>
<evidence type="ECO:0000256" key="2">
    <source>
        <dbReference type="ARBA" id="ARBA00022475"/>
    </source>
</evidence>
<keyword evidence="5 6" id="KW-0472">Membrane</keyword>
<dbReference type="Pfam" id="PF04066">
    <property type="entry name" value="MrpF_PhaF"/>
    <property type="match status" value="1"/>
</dbReference>
<sequence length="98" mass="10005">MTDFLLGATIAVLVVVGFGLVAILRRREVFDLMMAVQLLGTGGIGAMLLLGAATRMPAVLDVALILAVLAAFMAIAFVRAAMKRAHEAGAAPGSGGRP</sequence>
<organism evidence="7 8">
    <name type="scientific">Cupriavidus respiraculi</name>
    <dbReference type="NCBI Taxonomy" id="195930"/>
    <lineage>
        <taxon>Bacteria</taxon>
        <taxon>Pseudomonadati</taxon>
        <taxon>Pseudomonadota</taxon>
        <taxon>Betaproteobacteria</taxon>
        <taxon>Burkholderiales</taxon>
        <taxon>Burkholderiaceae</taxon>
        <taxon>Cupriavidus</taxon>
    </lineage>
</organism>
<comment type="subcellular location">
    <subcellularLocation>
        <location evidence="1">Cell membrane</location>
        <topology evidence="1">Multi-pass membrane protein</topology>
    </subcellularLocation>
</comment>
<reference evidence="7 8" key="1">
    <citation type="submission" date="2021-08" db="EMBL/GenBank/DDBJ databases">
        <authorList>
            <person name="Peeters C."/>
        </authorList>
    </citation>
    <scope>NUCLEOTIDE SEQUENCE [LARGE SCALE GENOMIC DNA]</scope>
    <source>
        <strain evidence="7 8">LMG 21510</strain>
    </source>
</reference>
<evidence type="ECO:0000256" key="6">
    <source>
        <dbReference type="SAM" id="Phobius"/>
    </source>
</evidence>
<dbReference type="Proteomes" id="UP000721236">
    <property type="component" value="Unassembled WGS sequence"/>
</dbReference>
<evidence type="ECO:0000256" key="3">
    <source>
        <dbReference type="ARBA" id="ARBA00022692"/>
    </source>
</evidence>
<evidence type="ECO:0000256" key="1">
    <source>
        <dbReference type="ARBA" id="ARBA00004651"/>
    </source>
</evidence>
<gene>
    <name evidence="7" type="ORF">LMG21510_01647</name>
</gene>
<proteinExistence type="predicted"/>
<keyword evidence="8" id="KW-1185">Reference proteome</keyword>
<dbReference type="RefSeq" id="WP_224041057.1">
    <property type="nucleotide sequence ID" value="NZ_CAJZAH010000002.1"/>
</dbReference>
<evidence type="ECO:0000313" key="8">
    <source>
        <dbReference type="Proteomes" id="UP000721236"/>
    </source>
</evidence>
<evidence type="ECO:0008006" key="9">
    <source>
        <dbReference type="Google" id="ProtNLM"/>
    </source>
</evidence>
<name>A0ABN7YD87_9BURK</name>
<keyword evidence="4 6" id="KW-1133">Transmembrane helix</keyword>
<keyword evidence="3 6" id="KW-0812">Transmembrane</keyword>